<keyword evidence="2" id="KW-1003">Cell membrane</keyword>
<feature type="transmembrane region" description="Helical" evidence="6">
    <location>
        <begin position="110"/>
        <end position="131"/>
    </location>
</feature>
<name>A0A451AGG1_9GAMM</name>
<evidence type="ECO:0000256" key="6">
    <source>
        <dbReference type="SAM" id="Phobius"/>
    </source>
</evidence>
<feature type="transmembrane region" description="Helical" evidence="6">
    <location>
        <begin position="598"/>
        <end position="615"/>
    </location>
</feature>
<evidence type="ECO:0000256" key="2">
    <source>
        <dbReference type="ARBA" id="ARBA00022475"/>
    </source>
</evidence>
<sequence>MINKIVSPAIGYLIVALVCGLAGYFSNPDRIDIYVGELVLLALLLSFLFPVYLNRAILYEQKKQGIEGDRGRFIAEMGRGFPVFVFILALVLCLIIIFGTELNLPEGEVYLTIMLSKIFIALLPAYTFGLWNNYGWKKDKRVYFFRYRSFFPALATCILPFIYGWSNPNELYSITIASLTLLLVWGISLKLNLPKLSIFLVASFLILILLSVITRIYSFDLSNELVNFIQVFSFGVLMTLVMGVSESWRVSTRIRDDVEYGPRGIYEPSDINLYLSGANLAASLFLPFFLITFLHPSTTYPYIIGVSLLLCLQFLLWFSFSSKWKHATWSALGLFFGLALPILVSIGTNFNVKTVFINEALNIPSFFDVGGPITIFIGYMSYLGVWLKLPLFGNIFPKIKVRYFLEMRPCLALTGLSASVVLIIISFVPPILENAQDLGSIGDFFLARTRLLQIIYLVIIAVCALALFVKANDPEDGDSQVAFENQDKDVGVSSTLDRINYFVISGRPDTAFIVGIFSWLVIILNSSYHPVFAAFRVFPIVLVTMLGFILNDIFDLEKDRFSEKDRPIVSGKLEVLFAKKGVVYLCGLAIIWESVYLNISSFVVVFLALLGVFLYSPFSHKAPLFKGLWTSVLTCTPMFFSESVLQINVPSYLYGLLIVFVIGREWLMDVKDYEGDVHFGLKTIPYYLGMKRSIRISSTLMVGSLLFLLFSDIGMAAKIFATFGLLSLIYSIRIFSVYMEKSFSVSRLSLLFASISATLSI</sequence>
<evidence type="ECO:0000313" key="7">
    <source>
        <dbReference type="EMBL" id="VFK65074.1"/>
    </source>
</evidence>
<keyword evidence="5 6" id="KW-0472">Membrane</keyword>
<feature type="transmembrane region" description="Helical" evidence="6">
    <location>
        <begin position="33"/>
        <end position="53"/>
    </location>
</feature>
<dbReference type="PANTHER" id="PTHR42723:SF1">
    <property type="entry name" value="CHLOROPHYLL SYNTHASE, CHLOROPLASTIC"/>
    <property type="match status" value="1"/>
</dbReference>
<organism evidence="7">
    <name type="scientific">Candidatus Kentrum sp. UNK</name>
    <dbReference type="NCBI Taxonomy" id="2126344"/>
    <lineage>
        <taxon>Bacteria</taxon>
        <taxon>Pseudomonadati</taxon>
        <taxon>Pseudomonadota</taxon>
        <taxon>Gammaproteobacteria</taxon>
        <taxon>Candidatus Kentrum</taxon>
    </lineage>
</organism>
<feature type="transmembrane region" description="Helical" evidence="6">
    <location>
        <begin position="534"/>
        <end position="554"/>
    </location>
</feature>
<feature type="transmembrane region" description="Helical" evidence="6">
    <location>
        <begin position="300"/>
        <end position="320"/>
    </location>
</feature>
<feature type="transmembrane region" description="Helical" evidence="6">
    <location>
        <begin position="719"/>
        <end position="739"/>
    </location>
</feature>
<feature type="transmembrane region" description="Helical" evidence="6">
    <location>
        <begin position="410"/>
        <end position="431"/>
    </location>
</feature>
<dbReference type="EMBL" id="CAADGD010000062">
    <property type="protein sequence ID" value="VFK71368.1"/>
    <property type="molecule type" value="Genomic_DNA"/>
</dbReference>
<keyword evidence="4 6" id="KW-1133">Transmembrane helix</keyword>
<keyword evidence="7" id="KW-0808">Transferase</keyword>
<comment type="subcellular location">
    <subcellularLocation>
        <location evidence="1">Membrane</location>
        <topology evidence="1">Multi-pass membrane protein</topology>
    </subcellularLocation>
</comment>
<feature type="transmembrane region" description="Helical" evidence="6">
    <location>
        <begin position="332"/>
        <end position="350"/>
    </location>
</feature>
<reference evidence="7" key="1">
    <citation type="submission" date="2019-02" db="EMBL/GenBank/DDBJ databases">
        <authorList>
            <person name="Gruber-Vodicka R. H."/>
            <person name="Seah K. B. B."/>
        </authorList>
    </citation>
    <scope>NUCLEOTIDE SEQUENCE</scope>
    <source>
        <strain evidence="8">BECK_BY19</strain>
        <strain evidence="7">BECK_BY8</strain>
    </source>
</reference>
<evidence type="ECO:0000256" key="1">
    <source>
        <dbReference type="ARBA" id="ARBA00004141"/>
    </source>
</evidence>
<feature type="transmembrane region" description="Helical" evidence="6">
    <location>
        <begin position="143"/>
        <end position="165"/>
    </location>
</feature>
<dbReference type="InterPro" id="IPR044878">
    <property type="entry name" value="UbiA_sf"/>
</dbReference>
<evidence type="ECO:0000256" key="4">
    <source>
        <dbReference type="ARBA" id="ARBA00022989"/>
    </source>
</evidence>
<proteinExistence type="predicted"/>
<feature type="transmembrane region" description="Helical" evidence="6">
    <location>
        <begin position="694"/>
        <end position="713"/>
    </location>
</feature>
<dbReference type="GO" id="GO:0016765">
    <property type="term" value="F:transferase activity, transferring alkyl or aryl (other than methyl) groups"/>
    <property type="evidence" value="ECO:0007669"/>
    <property type="project" value="InterPro"/>
</dbReference>
<dbReference type="GO" id="GO:0016020">
    <property type="term" value="C:membrane"/>
    <property type="evidence" value="ECO:0007669"/>
    <property type="project" value="UniProtKB-SubCell"/>
</dbReference>
<dbReference type="InterPro" id="IPR000537">
    <property type="entry name" value="UbiA_prenyltransferase"/>
</dbReference>
<feature type="transmembrane region" description="Helical" evidence="6">
    <location>
        <begin position="651"/>
        <end position="667"/>
    </location>
</feature>
<feature type="transmembrane region" description="Helical" evidence="6">
    <location>
        <begin position="196"/>
        <end position="219"/>
    </location>
</feature>
<feature type="transmembrane region" description="Helical" evidence="6">
    <location>
        <begin position="451"/>
        <end position="469"/>
    </location>
</feature>
<feature type="transmembrane region" description="Helical" evidence="6">
    <location>
        <begin position="9"/>
        <end position="27"/>
    </location>
</feature>
<evidence type="ECO:0000256" key="5">
    <source>
        <dbReference type="ARBA" id="ARBA00023136"/>
    </source>
</evidence>
<accession>A0A451AGG1</accession>
<dbReference type="InterPro" id="IPR050475">
    <property type="entry name" value="Prenyltransferase_related"/>
</dbReference>
<evidence type="ECO:0000256" key="3">
    <source>
        <dbReference type="ARBA" id="ARBA00022692"/>
    </source>
</evidence>
<feature type="transmembrane region" description="Helical" evidence="6">
    <location>
        <begin position="510"/>
        <end position="528"/>
    </location>
</feature>
<dbReference type="Pfam" id="PF01040">
    <property type="entry name" value="UbiA"/>
    <property type="match status" value="1"/>
</dbReference>
<protein>
    <submittedName>
        <fullName evidence="7">4-hydroxybenzoate polyprenyltransferase</fullName>
    </submittedName>
</protein>
<dbReference type="EMBL" id="CAADFZ010000056">
    <property type="protein sequence ID" value="VFK65074.1"/>
    <property type="molecule type" value="Genomic_DNA"/>
</dbReference>
<feature type="transmembrane region" description="Helical" evidence="6">
    <location>
        <begin position="225"/>
        <end position="245"/>
    </location>
</feature>
<dbReference type="Gene3D" id="1.20.120.1780">
    <property type="entry name" value="UbiA prenyltransferase"/>
    <property type="match status" value="1"/>
</dbReference>
<dbReference type="AlphaFoldDB" id="A0A451AGG1"/>
<dbReference type="PANTHER" id="PTHR42723">
    <property type="entry name" value="CHLOROPHYLL SYNTHASE"/>
    <property type="match status" value="1"/>
</dbReference>
<feature type="transmembrane region" description="Helical" evidence="6">
    <location>
        <begin position="370"/>
        <end position="389"/>
    </location>
</feature>
<feature type="transmembrane region" description="Helical" evidence="6">
    <location>
        <begin position="80"/>
        <end position="98"/>
    </location>
</feature>
<dbReference type="Gene3D" id="1.10.357.140">
    <property type="entry name" value="UbiA prenyltransferase"/>
    <property type="match status" value="1"/>
</dbReference>
<keyword evidence="3 6" id="KW-0812">Transmembrane</keyword>
<feature type="transmembrane region" description="Helical" evidence="6">
    <location>
        <begin position="171"/>
        <end position="189"/>
    </location>
</feature>
<gene>
    <name evidence="7" type="ORF">BECKUNK1418G_GA0071005_10566</name>
    <name evidence="8" type="ORF">BECKUNK1418H_GA0071006_10626</name>
</gene>
<evidence type="ECO:0000313" key="8">
    <source>
        <dbReference type="EMBL" id="VFK71368.1"/>
    </source>
</evidence>
<feature type="transmembrane region" description="Helical" evidence="6">
    <location>
        <begin position="273"/>
        <end position="294"/>
    </location>
</feature>